<comment type="subcellular location">
    <subcellularLocation>
        <location evidence="1">Cytoplasm</location>
        <location evidence="1">Cytoskeleton</location>
        <location evidence="1">Cilium axoneme</location>
    </subcellularLocation>
</comment>
<feature type="domain" description="F-box" evidence="2">
    <location>
        <begin position="8"/>
        <end position="35"/>
    </location>
</feature>
<sequence length="256" mass="28283">MEFRVPIQHVLAYVENKDRLRLAQVCKDWNQVVFARWTVLDLSQEPETASRWLKFFGSQPQRFPKLRKLKVEFSMTLSDSDIQWISRLGPLGSLNLNGCQGLTEDGIAALLPHQTSLTDLQLYWNLSVTDSLLFSVAAFLPGLQALNLSGCQKITDDGIRVLAASCPGIRELDLTRCARLTDASVEAVAGGCRELTSLTLYACSALTDRALEAAAAGCPHLQSLDLCGAVKVTDRGMKLVGTQCRELRRLNLTWCV</sequence>
<organism evidence="4">
    <name type="scientific">Tetraselmis sp. GSL018</name>
    <dbReference type="NCBI Taxonomy" id="582737"/>
    <lineage>
        <taxon>Eukaryota</taxon>
        <taxon>Viridiplantae</taxon>
        <taxon>Chlorophyta</taxon>
        <taxon>core chlorophytes</taxon>
        <taxon>Chlorodendrophyceae</taxon>
        <taxon>Chlorodendrales</taxon>
        <taxon>Chlorodendraceae</taxon>
        <taxon>Tetraselmis</taxon>
    </lineage>
</organism>
<dbReference type="SUPFAM" id="SSF81383">
    <property type="entry name" value="F-box domain"/>
    <property type="match status" value="1"/>
</dbReference>
<dbReference type="GO" id="GO:0005930">
    <property type="term" value="C:axoneme"/>
    <property type="evidence" value="ECO:0007669"/>
    <property type="project" value="UniProtKB-SubCell"/>
</dbReference>
<feature type="domain" description="F-box/LRR-repeat protein 15-like leucin rich repeat" evidence="3">
    <location>
        <begin position="85"/>
        <end position="214"/>
    </location>
</feature>
<dbReference type="PANTHER" id="PTHR13318:SF190">
    <property type="entry name" value="PARTNER OF PAIRED, ISOFORM B"/>
    <property type="match status" value="1"/>
</dbReference>
<dbReference type="InterPro" id="IPR032675">
    <property type="entry name" value="LRR_dom_sf"/>
</dbReference>
<dbReference type="GO" id="GO:0019005">
    <property type="term" value="C:SCF ubiquitin ligase complex"/>
    <property type="evidence" value="ECO:0007669"/>
    <property type="project" value="TreeGrafter"/>
</dbReference>
<feature type="non-terminal residue" evidence="4">
    <location>
        <position position="256"/>
    </location>
</feature>
<dbReference type="InterPro" id="IPR036047">
    <property type="entry name" value="F-box-like_dom_sf"/>
</dbReference>
<dbReference type="CDD" id="cd09917">
    <property type="entry name" value="F-box_SF"/>
    <property type="match status" value="1"/>
</dbReference>
<dbReference type="EMBL" id="GBEZ01018862">
    <property type="protein sequence ID" value="JAC67622.1"/>
    <property type="molecule type" value="Transcribed_RNA"/>
</dbReference>
<dbReference type="SMART" id="SM00367">
    <property type="entry name" value="LRR_CC"/>
    <property type="match status" value="6"/>
</dbReference>
<dbReference type="AlphaFoldDB" id="A0A061R419"/>
<protein>
    <submittedName>
        <fullName evidence="4">F-box and leucine-rich repeat protein 2/20</fullName>
    </submittedName>
</protein>
<gene>
    <name evidence="4" type="primary">FBXL2_20</name>
    <name evidence="4" type="ORF">TSPGSL018_10676</name>
</gene>
<dbReference type="SUPFAM" id="SSF52047">
    <property type="entry name" value="RNI-like"/>
    <property type="match status" value="1"/>
</dbReference>
<proteinExistence type="predicted"/>
<evidence type="ECO:0000313" key="4">
    <source>
        <dbReference type="EMBL" id="JAC67622.1"/>
    </source>
</evidence>
<evidence type="ECO:0000259" key="2">
    <source>
        <dbReference type="Pfam" id="PF12937"/>
    </source>
</evidence>
<dbReference type="InterPro" id="IPR006553">
    <property type="entry name" value="Leu-rich_rpt_Cys-con_subtyp"/>
</dbReference>
<name>A0A061R419_9CHLO</name>
<dbReference type="InterPro" id="IPR057207">
    <property type="entry name" value="FBXL15_LRR"/>
</dbReference>
<dbReference type="GO" id="GO:0031146">
    <property type="term" value="P:SCF-dependent proteasomal ubiquitin-dependent protein catabolic process"/>
    <property type="evidence" value="ECO:0007669"/>
    <property type="project" value="TreeGrafter"/>
</dbReference>
<dbReference type="InterPro" id="IPR001810">
    <property type="entry name" value="F-box_dom"/>
</dbReference>
<dbReference type="Pfam" id="PF25372">
    <property type="entry name" value="DUF7885"/>
    <property type="match status" value="1"/>
</dbReference>
<reference evidence="4" key="1">
    <citation type="submission" date="2014-05" db="EMBL/GenBank/DDBJ databases">
        <title>The transcriptome of the halophilic microalga Tetraselmis sp. GSL018 isolated from the Great Salt Lake, Utah.</title>
        <authorList>
            <person name="Jinkerson R.E."/>
            <person name="D'Adamo S."/>
            <person name="Posewitz M.C."/>
        </authorList>
    </citation>
    <scope>NUCLEOTIDE SEQUENCE</scope>
    <source>
        <strain evidence="4">GSL018</strain>
    </source>
</reference>
<dbReference type="PANTHER" id="PTHR13318">
    <property type="entry name" value="PARTNER OF PAIRED, ISOFORM B-RELATED"/>
    <property type="match status" value="1"/>
</dbReference>
<evidence type="ECO:0000259" key="3">
    <source>
        <dbReference type="Pfam" id="PF25372"/>
    </source>
</evidence>
<evidence type="ECO:0000256" key="1">
    <source>
        <dbReference type="ARBA" id="ARBA00004430"/>
    </source>
</evidence>
<dbReference type="Pfam" id="PF12937">
    <property type="entry name" value="F-box-like"/>
    <property type="match status" value="1"/>
</dbReference>
<dbReference type="Gene3D" id="3.80.10.10">
    <property type="entry name" value="Ribonuclease Inhibitor"/>
    <property type="match status" value="1"/>
</dbReference>
<accession>A0A061R419</accession>